<proteinExistence type="predicted"/>
<dbReference type="OrthoDB" id="10045710at2759"/>
<dbReference type="EMBL" id="CAAALY010044758">
    <property type="protein sequence ID" value="VEL20109.1"/>
    <property type="molecule type" value="Genomic_DNA"/>
</dbReference>
<dbReference type="Proteomes" id="UP000784294">
    <property type="component" value="Unassembled WGS sequence"/>
</dbReference>
<evidence type="ECO:0000256" key="1">
    <source>
        <dbReference type="ARBA" id="ARBA00022837"/>
    </source>
</evidence>
<keyword evidence="1" id="KW-0106">Calcium</keyword>
<feature type="compositionally biased region" description="Pro residues" evidence="2">
    <location>
        <begin position="109"/>
        <end position="125"/>
    </location>
</feature>
<sequence>MTPRELSDVDCDGQLTLSEFNVAMHLVVLRRVNLPIPDRLPGSLARLATSTCHLSSTGPLPRPPMCSQSVDTIGANSSSATEPQRSEEEMLTNPLSPALSVGQTATGPLFPPSSLLPPPLPPAPPSLAQSEVSAFSTPVSDFLVVGSVGTDPIRSSFLPSWNPKVGCLEATVPTAFSRIANDTVVSLSEDRVSLGPGVVDDRPWSVSSSLQSDVVSLAEGMPRFDSRLAHDDFVSFFYGYALVNWLVDIPPIKLSAVRFQINNVRFCTRSLFLYSLTCLRIL</sequence>
<keyword evidence="4" id="KW-1185">Reference proteome</keyword>
<dbReference type="Gene3D" id="1.10.238.10">
    <property type="entry name" value="EF-hand"/>
    <property type="match status" value="1"/>
</dbReference>
<protein>
    <recommendedName>
        <fullName evidence="5">EF-hand domain-containing protein</fullName>
    </recommendedName>
</protein>
<organism evidence="3 4">
    <name type="scientific">Protopolystoma xenopodis</name>
    <dbReference type="NCBI Taxonomy" id="117903"/>
    <lineage>
        <taxon>Eukaryota</taxon>
        <taxon>Metazoa</taxon>
        <taxon>Spiralia</taxon>
        <taxon>Lophotrochozoa</taxon>
        <taxon>Platyhelminthes</taxon>
        <taxon>Monogenea</taxon>
        <taxon>Polyopisthocotylea</taxon>
        <taxon>Polystomatidea</taxon>
        <taxon>Polystomatidae</taxon>
        <taxon>Protopolystoma</taxon>
    </lineage>
</organism>
<dbReference type="PROSITE" id="PS00018">
    <property type="entry name" value="EF_HAND_1"/>
    <property type="match status" value="1"/>
</dbReference>
<gene>
    <name evidence="3" type="ORF">PXEA_LOCUS13549</name>
</gene>
<comment type="caution">
    <text evidence="3">The sequence shown here is derived from an EMBL/GenBank/DDBJ whole genome shotgun (WGS) entry which is preliminary data.</text>
</comment>
<dbReference type="InterPro" id="IPR018247">
    <property type="entry name" value="EF_Hand_1_Ca_BS"/>
</dbReference>
<evidence type="ECO:0000313" key="3">
    <source>
        <dbReference type="EMBL" id="VEL20109.1"/>
    </source>
</evidence>
<evidence type="ECO:0000256" key="2">
    <source>
        <dbReference type="SAM" id="MobiDB-lite"/>
    </source>
</evidence>
<dbReference type="AlphaFoldDB" id="A0A3S5FDP3"/>
<evidence type="ECO:0000313" key="4">
    <source>
        <dbReference type="Proteomes" id="UP000784294"/>
    </source>
</evidence>
<reference evidence="3" key="1">
    <citation type="submission" date="2018-11" db="EMBL/GenBank/DDBJ databases">
        <authorList>
            <consortium name="Pathogen Informatics"/>
        </authorList>
    </citation>
    <scope>NUCLEOTIDE SEQUENCE</scope>
</reference>
<feature type="compositionally biased region" description="Polar residues" evidence="2">
    <location>
        <begin position="66"/>
        <end position="83"/>
    </location>
</feature>
<feature type="region of interest" description="Disordered" evidence="2">
    <location>
        <begin position="55"/>
        <end position="128"/>
    </location>
</feature>
<evidence type="ECO:0008006" key="5">
    <source>
        <dbReference type="Google" id="ProtNLM"/>
    </source>
</evidence>
<dbReference type="InterPro" id="IPR011992">
    <property type="entry name" value="EF-hand-dom_pair"/>
</dbReference>
<dbReference type="SUPFAM" id="SSF47473">
    <property type="entry name" value="EF-hand"/>
    <property type="match status" value="1"/>
</dbReference>
<accession>A0A3S5FDP3</accession>
<name>A0A3S5FDP3_9PLAT</name>